<organism evidence="1 2">
    <name type="scientific">Solanum pinnatisectum</name>
    <name type="common">tansyleaf nightshade</name>
    <dbReference type="NCBI Taxonomy" id="50273"/>
    <lineage>
        <taxon>Eukaryota</taxon>
        <taxon>Viridiplantae</taxon>
        <taxon>Streptophyta</taxon>
        <taxon>Embryophyta</taxon>
        <taxon>Tracheophyta</taxon>
        <taxon>Spermatophyta</taxon>
        <taxon>Magnoliopsida</taxon>
        <taxon>eudicotyledons</taxon>
        <taxon>Gunneridae</taxon>
        <taxon>Pentapetalae</taxon>
        <taxon>asterids</taxon>
        <taxon>lamiids</taxon>
        <taxon>Solanales</taxon>
        <taxon>Solanaceae</taxon>
        <taxon>Solanoideae</taxon>
        <taxon>Solaneae</taxon>
        <taxon>Solanum</taxon>
    </lineage>
</organism>
<dbReference type="Proteomes" id="UP001311915">
    <property type="component" value="Unassembled WGS sequence"/>
</dbReference>
<dbReference type="EMBL" id="JAWPEI010000012">
    <property type="protein sequence ID" value="KAK4708358.1"/>
    <property type="molecule type" value="Genomic_DNA"/>
</dbReference>
<keyword evidence="2" id="KW-1185">Reference proteome</keyword>
<evidence type="ECO:0000313" key="1">
    <source>
        <dbReference type="EMBL" id="KAK4708358.1"/>
    </source>
</evidence>
<sequence length="60" mass="7032">MEYPTKWTDILKALEEDIPWVKTKVLGEQPPGKWLKRSSYVFCVRGEEGDVVYVEAKEMK</sequence>
<dbReference type="AlphaFoldDB" id="A0AAV9K5Z1"/>
<accession>A0AAV9K5Z1</accession>
<reference evidence="1 2" key="1">
    <citation type="submission" date="2023-10" db="EMBL/GenBank/DDBJ databases">
        <title>Genome-Wide Identification Analysis in wild type Solanum Pinnatisectum Reveals Some Genes Defensing Phytophthora Infestans.</title>
        <authorList>
            <person name="Sun C."/>
        </authorList>
    </citation>
    <scope>NUCLEOTIDE SEQUENCE [LARGE SCALE GENOMIC DNA]</scope>
    <source>
        <strain evidence="1">LQN</strain>
        <tissue evidence="1">Leaf</tissue>
    </source>
</reference>
<evidence type="ECO:0000313" key="2">
    <source>
        <dbReference type="Proteomes" id="UP001311915"/>
    </source>
</evidence>
<proteinExistence type="predicted"/>
<protein>
    <submittedName>
        <fullName evidence="1">Uncharacterized protein</fullName>
    </submittedName>
</protein>
<gene>
    <name evidence="1" type="ORF">R3W88_029283</name>
</gene>
<name>A0AAV9K5Z1_9SOLN</name>
<comment type="caution">
    <text evidence="1">The sequence shown here is derived from an EMBL/GenBank/DDBJ whole genome shotgun (WGS) entry which is preliminary data.</text>
</comment>